<dbReference type="EMBL" id="CAFBRX010000033">
    <property type="protein sequence ID" value="CAB5117179.1"/>
    <property type="molecule type" value="Genomic_DNA"/>
</dbReference>
<organism evidence="1">
    <name type="scientific">freshwater metagenome</name>
    <dbReference type="NCBI Taxonomy" id="449393"/>
    <lineage>
        <taxon>unclassified sequences</taxon>
        <taxon>metagenomes</taxon>
        <taxon>ecological metagenomes</taxon>
    </lineage>
</organism>
<dbReference type="EMBL" id="CAFBQJ010000016">
    <property type="protein sequence ID" value="CAB5044987.1"/>
    <property type="molecule type" value="Genomic_DNA"/>
</dbReference>
<dbReference type="AlphaFoldDB" id="A0A6J6BRL2"/>
<protein>
    <submittedName>
        <fullName evidence="1">Unannotated protein</fullName>
    </submittedName>
</protein>
<sequence>MNTKQDIIVALGGEKSWIHNWSLGGCEFYGEIMDDATFGVWLSSEPISPDDYADLVAPKGFRKSGVGRSQHDAAFFLRPPGADVDGPVSSMVVDGRSFGLVARPGKPESGFSAVMVLPVYKSHRLFFASGRTLELLDTGDGFSLVPQAVESHLGRRKDPTIQRQMPNGWTSRHITLKDNLVIDLPCPARVAIFKNGDIFHGPVQLDLPT</sequence>
<dbReference type="EMBL" id="CAEZSL010000059">
    <property type="protein sequence ID" value="CAB4541385.1"/>
    <property type="molecule type" value="Genomic_DNA"/>
</dbReference>
<evidence type="ECO:0000313" key="1">
    <source>
        <dbReference type="EMBL" id="CAB4541385.1"/>
    </source>
</evidence>
<evidence type="ECO:0000313" key="2">
    <source>
        <dbReference type="EMBL" id="CAB5044987.1"/>
    </source>
</evidence>
<dbReference type="PROSITE" id="PS51257">
    <property type="entry name" value="PROKAR_LIPOPROTEIN"/>
    <property type="match status" value="1"/>
</dbReference>
<accession>A0A6J6BRL2</accession>
<reference evidence="1" key="1">
    <citation type="submission" date="2020-05" db="EMBL/GenBank/DDBJ databases">
        <authorList>
            <person name="Chiriac C."/>
            <person name="Salcher M."/>
            <person name="Ghai R."/>
            <person name="Kavagutti S V."/>
        </authorList>
    </citation>
    <scope>NUCLEOTIDE SEQUENCE</scope>
</reference>
<name>A0A6J6BRL2_9ZZZZ</name>
<gene>
    <name evidence="1" type="ORF">UFOPK1421_00663</name>
    <name evidence="2" type="ORF">UFOPK4275_00179</name>
    <name evidence="3" type="ORF">UFOPK4422_00471</name>
</gene>
<evidence type="ECO:0000313" key="3">
    <source>
        <dbReference type="EMBL" id="CAB5117179.1"/>
    </source>
</evidence>
<proteinExistence type="predicted"/>